<evidence type="ECO:0000259" key="1">
    <source>
        <dbReference type="Pfam" id="PF00156"/>
    </source>
</evidence>
<dbReference type="GO" id="GO:0006178">
    <property type="term" value="P:guanine salvage"/>
    <property type="evidence" value="ECO:0007669"/>
    <property type="project" value="TreeGrafter"/>
</dbReference>
<organism evidence="2">
    <name type="scientific">marine metagenome</name>
    <dbReference type="NCBI Taxonomy" id="408172"/>
    <lineage>
        <taxon>unclassified sequences</taxon>
        <taxon>metagenomes</taxon>
        <taxon>ecological metagenomes</taxon>
    </lineage>
</organism>
<proteinExistence type="predicted"/>
<dbReference type="CDD" id="cd06223">
    <property type="entry name" value="PRTases_typeI"/>
    <property type="match status" value="1"/>
</dbReference>
<dbReference type="InterPro" id="IPR029057">
    <property type="entry name" value="PRTase-like"/>
</dbReference>
<protein>
    <recommendedName>
        <fullName evidence="1">Phosphoribosyltransferase domain-containing protein</fullName>
    </recommendedName>
</protein>
<gene>
    <name evidence="2" type="ORF">METZ01_LOCUS237784</name>
</gene>
<reference evidence="2" key="1">
    <citation type="submission" date="2018-05" db="EMBL/GenBank/DDBJ databases">
        <authorList>
            <person name="Lanie J.A."/>
            <person name="Ng W.-L."/>
            <person name="Kazmierczak K.M."/>
            <person name="Andrzejewski T.M."/>
            <person name="Davidsen T.M."/>
            <person name="Wayne K.J."/>
            <person name="Tettelin H."/>
            <person name="Glass J.I."/>
            <person name="Rusch D."/>
            <person name="Podicherti R."/>
            <person name="Tsui H.-C.T."/>
            <person name="Winkler M.E."/>
        </authorList>
    </citation>
    <scope>NUCLEOTIDE SEQUENCE</scope>
</reference>
<dbReference type="GO" id="GO:0005829">
    <property type="term" value="C:cytosol"/>
    <property type="evidence" value="ECO:0007669"/>
    <property type="project" value="TreeGrafter"/>
</dbReference>
<evidence type="ECO:0000313" key="2">
    <source>
        <dbReference type="EMBL" id="SVB84930.1"/>
    </source>
</evidence>
<dbReference type="GO" id="GO:0032264">
    <property type="term" value="P:IMP salvage"/>
    <property type="evidence" value="ECO:0007669"/>
    <property type="project" value="TreeGrafter"/>
</dbReference>
<dbReference type="GO" id="GO:0000287">
    <property type="term" value="F:magnesium ion binding"/>
    <property type="evidence" value="ECO:0007669"/>
    <property type="project" value="TreeGrafter"/>
</dbReference>
<dbReference type="InterPro" id="IPR050408">
    <property type="entry name" value="HGPRT"/>
</dbReference>
<dbReference type="EMBL" id="UINC01060432">
    <property type="protein sequence ID" value="SVB84930.1"/>
    <property type="molecule type" value="Genomic_DNA"/>
</dbReference>
<dbReference type="InterPro" id="IPR000836">
    <property type="entry name" value="PRTase_dom"/>
</dbReference>
<dbReference type="PANTHER" id="PTHR43340:SF1">
    <property type="entry name" value="HYPOXANTHINE PHOSPHORIBOSYLTRANSFERASE"/>
    <property type="match status" value="1"/>
</dbReference>
<dbReference type="GO" id="GO:0046100">
    <property type="term" value="P:hypoxanthine metabolic process"/>
    <property type="evidence" value="ECO:0007669"/>
    <property type="project" value="TreeGrafter"/>
</dbReference>
<dbReference type="GO" id="GO:0032263">
    <property type="term" value="P:GMP salvage"/>
    <property type="evidence" value="ECO:0007669"/>
    <property type="project" value="TreeGrafter"/>
</dbReference>
<dbReference type="SUPFAM" id="SSF53271">
    <property type="entry name" value="PRTase-like"/>
    <property type="match status" value="1"/>
</dbReference>
<feature type="domain" description="Phosphoribosyltransferase" evidence="1">
    <location>
        <begin position="17"/>
        <end position="151"/>
    </location>
</feature>
<dbReference type="PANTHER" id="PTHR43340">
    <property type="entry name" value="HYPOXANTHINE-GUANINE PHOSPHORIBOSYLTRANSFERASE"/>
    <property type="match status" value="1"/>
</dbReference>
<name>A0A382HCC4_9ZZZZ</name>
<dbReference type="Pfam" id="PF00156">
    <property type="entry name" value="Pribosyltran"/>
    <property type="match status" value="1"/>
</dbReference>
<sequence length="155" mass="17219">MKELIGNMTLAFSKDDIKQRVSEIGQAVSNEFKGKDPIFIGVLNGSFMFMADLLRSLNIDCEMDFIKIRSYVGKSSSGTIQLIKDISADVTNRNIILVEDIIDSGHTIRFLRDRITGASPKSISIITLLIKQDIAKLDFSVDFIGFEIPPDFVVG</sequence>
<dbReference type="AlphaFoldDB" id="A0A382HCC4"/>
<dbReference type="GO" id="GO:0004422">
    <property type="term" value="F:hypoxanthine phosphoribosyltransferase activity"/>
    <property type="evidence" value="ECO:0007669"/>
    <property type="project" value="TreeGrafter"/>
</dbReference>
<accession>A0A382HCC4</accession>
<dbReference type="Gene3D" id="3.40.50.2020">
    <property type="match status" value="1"/>
</dbReference>